<organism evidence="2 3">
    <name type="scientific">Pyrus ussuriensis x Pyrus communis</name>
    <dbReference type="NCBI Taxonomy" id="2448454"/>
    <lineage>
        <taxon>Eukaryota</taxon>
        <taxon>Viridiplantae</taxon>
        <taxon>Streptophyta</taxon>
        <taxon>Embryophyta</taxon>
        <taxon>Tracheophyta</taxon>
        <taxon>Spermatophyta</taxon>
        <taxon>Magnoliopsida</taxon>
        <taxon>eudicotyledons</taxon>
        <taxon>Gunneridae</taxon>
        <taxon>Pentapetalae</taxon>
        <taxon>rosids</taxon>
        <taxon>fabids</taxon>
        <taxon>Rosales</taxon>
        <taxon>Rosaceae</taxon>
        <taxon>Amygdaloideae</taxon>
        <taxon>Maleae</taxon>
        <taxon>Pyrus</taxon>
    </lineage>
</organism>
<dbReference type="GO" id="GO:0016740">
    <property type="term" value="F:transferase activity"/>
    <property type="evidence" value="ECO:0007669"/>
    <property type="project" value="UniProtKB-KW"/>
</dbReference>
<reference evidence="2 3" key="1">
    <citation type="submission" date="2019-09" db="EMBL/GenBank/DDBJ databases">
        <authorList>
            <person name="Ou C."/>
        </authorList>
    </citation>
    <scope>NUCLEOTIDE SEQUENCE [LARGE SCALE GENOMIC DNA]</scope>
    <source>
        <strain evidence="2">S2</strain>
        <tissue evidence="2">Leaf</tissue>
    </source>
</reference>
<dbReference type="AlphaFoldDB" id="A0A5N5IB22"/>
<name>A0A5N5IB22_9ROSA</name>
<reference evidence="2 3" key="3">
    <citation type="submission" date="2019-11" db="EMBL/GenBank/DDBJ databases">
        <title>A de novo genome assembly of a pear dwarfing rootstock.</title>
        <authorList>
            <person name="Wang F."/>
            <person name="Wang J."/>
            <person name="Li S."/>
            <person name="Zhang Y."/>
            <person name="Fang M."/>
            <person name="Ma L."/>
            <person name="Zhao Y."/>
            <person name="Jiang S."/>
        </authorList>
    </citation>
    <scope>NUCLEOTIDE SEQUENCE [LARGE SCALE GENOMIC DNA]</scope>
    <source>
        <strain evidence="2">S2</strain>
        <tissue evidence="2">Leaf</tissue>
    </source>
</reference>
<dbReference type="PANTHER" id="PTHR45023:SF4">
    <property type="entry name" value="GLYCINE-RICH PROTEIN-RELATED"/>
    <property type="match status" value="1"/>
</dbReference>
<reference evidence="3" key="2">
    <citation type="submission" date="2019-10" db="EMBL/GenBank/DDBJ databases">
        <title>A de novo genome assembly of a pear dwarfing rootstock.</title>
        <authorList>
            <person name="Wang F."/>
            <person name="Wang J."/>
            <person name="Li S."/>
            <person name="Zhang Y."/>
            <person name="Fang M."/>
            <person name="Ma L."/>
            <person name="Zhao Y."/>
            <person name="Jiang S."/>
        </authorList>
    </citation>
    <scope>NUCLEOTIDE SEQUENCE [LARGE SCALE GENOMIC DNA]</scope>
</reference>
<sequence length="143" mass="16848">MHVKYWRSIRGVLEINWYSTCQLLVQSKIIGATNAPLPQKVNLNHVWVLLRHQPKWLHVLESLKKNSTSKTPVEIEEDNIDTKKRPLGSKAAKRKIKEATKNDSTPISVQIQKLHEQKEKKKKMKRKWNFLRRKLSKMKETST</sequence>
<keyword evidence="2" id="KW-0808">Transferase</keyword>
<evidence type="ECO:0000313" key="3">
    <source>
        <dbReference type="Proteomes" id="UP000327157"/>
    </source>
</evidence>
<accession>A0A5N5IB22</accession>
<evidence type="ECO:0000313" key="2">
    <source>
        <dbReference type="EMBL" id="KAB2635781.1"/>
    </source>
</evidence>
<protein>
    <submittedName>
        <fullName evidence="2">Glutathione S-transferase T3</fullName>
    </submittedName>
</protein>
<feature type="region of interest" description="Disordered" evidence="1">
    <location>
        <begin position="71"/>
        <end position="143"/>
    </location>
</feature>
<evidence type="ECO:0000256" key="1">
    <source>
        <dbReference type="SAM" id="MobiDB-lite"/>
    </source>
</evidence>
<dbReference type="EMBL" id="SMOL01000004">
    <property type="protein sequence ID" value="KAB2635781.1"/>
    <property type="molecule type" value="Genomic_DNA"/>
</dbReference>
<dbReference type="Proteomes" id="UP000327157">
    <property type="component" value="Chromosome 5"/>
</dbReference>
<proteinExistence type="predicted"/>
<keyword evidence="3" id="KW-1185">Reference proteome</keyword>
<comment type="caution">
    <text evidence="2">The sequence shown here is derived from an EMBL/GenBank/DDBJ whole genome shotgun (WGS) entry which is preliminary data.</text>
</comment>
<dbReference type="PANTHER" id="PTHR45023">
    <property type="match status" value="1"/>
</dbReference>
<feature type="compositionally biased region" description="Basic residues" evidence="1">
    <location>
        <begin position="85"/>
        <end position="96"/>
    </location>
</feature>
<feature type="compositionally biased region" description="Polar residues" evidence="1">
    <location>
        <begin position="102"/>
        <end position="111"/>
    </location>
</feature>
<dbReference type="OrthoDB" id="1165905at2759"/>
<gene>
    <name evidence="2" type="ORF">D8674_026315</name>
</gene>
<feature type="compositionally biased region" description="Basic residues" evidence="1">
    <location>
        <begin position="120"/>
        <end position="136"/>
    </location>
</feature>